<dbReference type="GO" id="GO:0003682">
    <property type="term" value="F:chromatin binding"/>
    <property type="evidence" value="ECO:0007669"/>
    <property type="project" value="InterPro"/>
</dbReference>
<evidence type="ECO:0000259" key="1">
    <source>
        <dbReference type="PROSITE" id="PS51038"/>
    </source>
</evidence>
<keyword evidence="3" id="KW-1185">Reference proteome</keyword>
<dbReference type="Proteomes" id="UP001418222">
    <property type="component" value="Unassembled WGS sequence"/>
</dbReference>
<sequence length="137" mass="15914">MKSGKTILLPTPPKGKMRRRTAREKLLSGDLWAARIERLWKEPNGTYWLKCYWYLIPEETTAGRQPHNLRRELFRSNHVSDIEVARQEVPPSKIDTTEPGGQLGECRIILAEEGAKHRLQKLQLNFPWLINELSQVS</sequence>
<name>A0AAP0GEZ3_9ASPA</name>
<reference evidence="2 3" key="1">
    <citation type="journal article" date="2022" name="Nat. Plants">
        <title>Genomes of leafy and leafless Platanthera orchids illuminate the evolution of mycoheterotrophy.</title>
        <authorList>
            <person name="Li M.H."/>
            <person name="Liu K.W."/>
            <person name="Li Z."/>
            <person name="Lu H.C."/>
            <person name="Ye Q.L."/>
            <person name="Zhang D."/>
            <person name="Wang J.Y."/>
            <person name="Li Y.F."/>
            <person name="Zhong Z.M."/>
            <person name="Liu X."/>
            <person name="Yu X."/>
            <person name="Liu D.K."/>
            <person name="Tu X.D."/>
            <person name="Liu B."/>
            <person name="Hao Y."/>
            <person name="Liao X.Y."/>
            <person name="Jiang Y.T."/>
            <person name="Sun W.H."/>
            <person name="Chen J."/>
            <person name="Chen Y.Q."/>
            <person name="Ai Y."/>
            <person name="Zhai J.W."/>
            <person name="Wu S.S."/>
            <person name="Zhou Z."/>
            <person name="Hsiao Y.Y."/>
            <person name="Wu W.L."/>
            <person name="Chen Y.Y."/>
            <person name="Lin Y.F."/>
            <person name="Hsu J.L."/>
            <person name="Li C.Y."/>
            <person name="Wang Z.W."/>
            <person name="Zhao X."/>
            <person name="Zhong W.Y."/>
            <person name="Ma X.K."/>
            <person name="Ma L."/>
            <person name="Huang J."/>
            <person name="Chen G.Z."/>
            <person name="Huang M.Z."/>
            <person name="Huang L."/>
            <person name="Peng D.H."/>
            <person name="Luo Y.B."/>
            <person name="Zou S.Q."/>
            <person name="Chen S.P."/>
            <person name="Lan S."/>
            <person name="Tsai W.C."/>
            <person name="Van de Peer Y."/>
            <person name="Liu Z.J."/>
        </authorList>
    </citation>
    <scope>NUCLEOTIDE SEQUENCE [LARGE SCALE GENOMIC DNA]</scope>
    <source>
        <strain evidence="2">Lor287</strain>
    </source>
</reference>
<dbReference type="PROSITE" id="PS51038">
    <property type="entry name" value="BAH"/>
    <property type="match status" value="1"/>
</dbReference>
<evidence type="ECO:0000313" key="3">
    <source>
        <dbReference type="Proteomes" id="UP001418222"/>
    </source>
</evidence>
<proteinExistence type="predicted"/>
<accession>A0AAP0GEZ3</accession>
<evidence type="ECO:0000313" key="2">
    <source>
        <dbReference type="EMBL" id="KAK8955087.1"/>
    </source>
</evidence>
<comment type="caution">
    <text evidence="2">The sequence shown here is derived from an EMBL/GenBank/DDBJ whole genome shotgun (WGS) entry which is preliminary data.</text>
</comment>
<gene>
    <name evidence="2" type="ORF">KSP39_PZI001928</name>
</gene>
<dbReference type="Gene3D" id="2.30.30.490">
    <property type="match status" value="1"/>
</dbReference>
<feature type="domain" description="BAH" evidence="1">
    <location>
        <begin position="1"/>
        <end position="125"/>
    </location>
</feature>
<dbReference type="InterPro" id="IPR001025">
    <property type="entry name" value="BAH_dom"/>
</dbReference>
<protein>
    <recommendedName>
        <fullName evidence="1">BAH domain-containing protein</fullName>
    </recommendedName>
</protein>
<dbReference type="InterPro" id="IPR043151">
    <property type="entry name" value="BAH_sf"/>
</dbReference>
<organism evidence="2 3">
    <name type="scientific">Platanthera zijinensis</name>
    <dbReference type="NCBI Taxonomy" id="2320716"/>
    <lineage>
        <taxon>Eukaryota</taxon>
        <taxon>Viridiplantae</taxon>
        <taxon>Streptophyta</taxon>
        <taxon>Embryophyta</taxon>
        <taxon>Tracheophyta</taxon>
        <taxon>Spermatophyta</taxon>
        <taxon>Magnoliopsida</taxon>
        <taxon>Liliopsida</taxon>
        <taxon>Asparagales</taxon>
        <taxon>Orchidaceae</taxon>
        <taxon>Orchidoideae</taxon>
        <taxon>Orchideae</taxon>
        <taxon>Orchidinae</taxon>
        <taxon>Platanthera</taxon>
    </lineage>
</organism>
<dbReference type="AlphaFoldDB" id="A0AAP0GEZ3"/>
<dbReference type="EMBL" id="JBBWWQ010000002">
    <property type="protein sequence ID" value="KAK8955087.1"/>
    <property type="molecule type" value="Genomic_DNA"/>
</dbReference>